<reference evidence="3 4" key="1">
    <citation type="submission" date="2018-03" db="EMBL/GenBank/DDBJ databases">
        <title>Genomic Encyclopedia of Archaeal and Bacterial Type Strains, Phase II (KMG-II): from individual species to whole genera.</title>
        <authorList>
            <person name="Goeker M."/>
        </authorList>
    </citation>
    <scope>NUCLEOTIDE SEQUENCE [LARGE SCALE GENOMIC DNA]</scope>
    <source>
        <strain evidence="3 4">DSM 45348</strain>
    </source>
</reference>
<keyword evidence="1" id="KW-0812">Transmembrane</keyword>
<dbReference type="EMBL" id="PVZG01000004">
    <property type="protein sequence ID" value="PRY30848.1"/>
    <property type="molecule type" value="Genomic_DNA"/>
</dbReference>
<name>A0A2T0SBQ5_9ACTN</name>
<organism evidence="3 4">
    <name type="scientific">Pseudosporangium ferrugineum</name>
    <dbReference type="NCBI Taxonomy" id="439699"/>
    <lineage>
        <taxon>Bacteria</taxon>
        <taxon>Bacillati</taxon>
        <taxon>Actinomycetota</taxon>
        <taxon>Actinomycetes</taxon>
        <taxon>Micromonosporales</taxon>
        <taxon>Micromonosporaceae</taxon>
        <taxon>Pseudosporangium</taxon>
    </lineage>
</organism>
<feature type="transmembrane region" description="Helical" evidence="1">
    <location>
        <begin position="45"/>
        <end position="64"/>
    </location>
</feature>
<keyword evidence="4" id="KW-1185">Reference proteome</keyword>
<accession>A0A2T0SBQ5</accession>
<dbReference type="Pfam" id="PF09990">
    <property type="entry name" value="DUF2231"/>
    <property type="match status" value="1"/>
</dbReference>
<keyword evidence="1" id="KW-0472">Membrane</keyword>
<comment type="caution">
    <text evidence="3">The sequence shown here is derived from an EMBL/GenBank/DDBJ whole genome shotgun (WGS) entry which is preliminary data.</text>
</comment>
<protein>
    <recommendedName>
        <fullName evidence="2">DUF2231 domain-containing protein</fullName>
    </recommendedName>
</protein>
<gene>
    <name evidence="3" type="ORF">CLV70_104400</name>
</gene>
<feature type="transmembrane region" description="Helical" evidence="1">
    <location>
        <begin position="15"/>
        <end position="33"/>
    </location>
</feature>
<dbReference type="OrthoDB" id="3404592at2"/>
<evidence type="ECO:0000259" key="2">
    <source>
        <dbReference type="Pfam" id="PF09990"/>
    </source>
</evidence>
<feature type="transmembrane region" description="Helical" evidence="1">
    <location>
        <begin position="84"/>
        <end position="100"/>
    </location>
</feature>
<sequence>MQSRLHVRGNGVEPVLLMFPLGLLAVAVLLDLFHAAGGPDLLGTLAYCTVAAGLLSGSLSTIVVRLDHLATGRSGPARPATIRFLLDGGVLLGFAVILLLRMRTPERTAGPGLLLLELAGLGMAGAGTLIGAALPGPGPARTSAETVRLAQILGEDHD</sequence>
<dbReference type="AlphaFoldDB" id="A0A2T0SBQ5"/>
<evidence type="ECO:0000313" key="4">
    <source>
        <dbReference type="Proteomes" id="UP000239209"/>
    </source>
</evidence>
<feature type="domain" description="DUF2231" evidence="2">
    <location>
        <begin position="14"/>
        <end position="133"/>
    </location>
</feature>
<dbReference type="RefSeq" id="WP_106126440.1">
    <property type="nucleotide sequence ID" value="NZ_PVZG01000004.1"/>
</dbReference>
<evidence type="ECO:0000256" key="1">
    <source>
        <dbReference type="SAM" id="Phobius"/>
    </source>
</evidence>
<proteinExistence type="predicted"/>
<evidence type="ECO:0000313" key="3">
    <source>
        <dbReference type="EMBL" id="PRY30848.1"/>
    </source>
</evidence>
<keyword evidence="1" id="KW-1133">Transmembrane helix</keyword>
<feature type="transmembrane region" description="Helical" evidence="1">
    <location>
        <begin position="112"/>
        <end position="134"/>
    </location>
</feature>
<dbReference type="Proteomes" id="UP000239209">
    <property type="component" value="Unassembled WGS sequence"/>
</dbReference>
<dbReference type="InterPro" id="IPR019251">
    <property type="entry name" value="DUF2231_TM"/>
</dbReference>